<feature type="transmembrane region" description="Helical" evidence="6">
    <location>
        <begin position="237"/>
        <end position="257"/>
    </location>
</feature>
<keyword evidence="9" id="KW-1185">Reference proteome</keyword>
<evidence type="ECO:0000313" key="8">
    <source>
        <dbReference type="EMBL" id="SMF40012.1"/>
    </source>
</evidence>
<dbReference type="PANTHER" id="PTHR34820:SF4">
    <property type="entry name" value="INNER MEMBRANE PROTEIN YEBZ"/>
    <property type="match status" value="1"/>
</dbReference>
<feature type="transmembrane region" description="Helical" evidence="6">
    <location>
        <begin position="169"/>
        <end position="190"/>
    </location>
</feature>
<feature type="transmembrane region" description="Helical" evidence="6">
    <location>
        <begin position="278"/>
        <end position="300"/>
    </location>
</feature>
<dbReference type="OrthoDB" id="9035255at2"/>
<sequence>MNIDGLLIGQAALAALMSVAFALALGSATFARWLSMDGAQAPAAASHAAWARARASIVAAAFALVLADGGWLLYEAASMSGSDLFGALAVLPDVIGQTHTGHAWAVAFGGSALMLVTALLYRGGRLGQTMLWVAAAVIGAGTASLGHAADAGVFSLVSAMQFVHVLSTAFWGGIVLAGGFVVLPALDASVTRTALLRLADRVSGAALAAFLLVVVSGVFAAYSGLGGDAGALRTTTWGHVLTLKLALVLLAVVLGGLNRILALPRLRRTASTMDAHTFVNIVHLEAYVMVAVFVAAAALAQCPPAG</sequence>
<dbReference type="PANTHER" id="PTHR34820">
    <property type="entry name" value="INNER MEMBRANE PROTEIN YEBZ"/>
    <property type="match status" value="1"/>
</dbReference>
<dbReference type="Pfam" id="PF05425">
    <property type="entry name" value="CopD"/>
    <property type="match status" value="1"/>
</dbReference>
<evidence type="ECO:0000256" key="6">
    <source>
        <dbReference type="SAM" id="Phobius"/>
    </source>
</evidence>
<feature type="transmembrane region" description="Helical" evidence="6">
    <location>
        <begin position="12"/>
        <end position="34"/>
    </location>
</feature>
<feature type="domain" description="Copper resistance protein D" evidence="7">
    <location>
        <begin position="199"/>
        <end position="299"/>
    </location>
</feature>
<keyword evidence="4 6" id="KW-1133">Transmembrane helix</keyword>
<dbReference type="InterPro" id="IPR008457">
    <property type="entry name" value="Cu-R_CopD_dom"/>
</dbReference>
<feature type="transmembrane region" description="Helical" evidence="6">
    <location>
        <begin position="101"/>
        <end position="121"/>
    </location>
</feature>
<keyword evidence="2" id="KW-1003">Cell membrane</keyword>
<dbReference type="GO" id="GO:0005886">
    <property type="term" value="C:plasma membrane"/>
    <property type="evidence" value="ECO:0007669"/>
    <property type="project" value="UniProtKB-SubCell"/>
</dbReference>
<comment type="subcellular location">
    <subcellularLocation>
        <location evidence="1">Cell membrane</location>
        <topology evidence="1">Multi-pass membrane protein</topology>
    </subcellularLocation>
</comment>
<accession>A0A1X7EU74</accession>
<dbReference type="GO" id="GO:0006825">
    <property type="term" value="P:copper ion transport"/>
    <property type="evidence" value="ECO:0007669"/>
    <property type="project" value="InterPro"/>
</dbReference>
<protein>
    <submittedName>
        <fullName evidence="8">Putative copper resistance protein D</fullName>
    </submittedName>
</protein>
<evidence type="ECO:0000256" key="4">
    <source>
        <dbReference type="ARBA" id="ARBA00022989"/>
    </source>
</evidence>
<evidence type="ECO:0000313" key="9">
    <source>
        <dbReference type="Proteomes" id="UP000192911"/>
    </source>
</evidence>
<evidence type="ECO:0000256" key="1">
    <source>
        <dbReference type="ARBA" id="ARBA00004651"/>
    </source>
</evidence>
<dbReference type="RefSeq" id="WP_085227972.1">
    <property type="nucleotide sequence ID" value="NZ_BSQD01000006.1"/>
</dbReference>
<keyword evidence="5 6" id="KW-0472">Membrane</keyword>
<evidence type="ECO:0000259" key="7">
    <source>
        <dbReference type="Pfam" id="PF05425"/>
    </source>
</evidence>
<feature type="transmembrane region" description="Helical" evidence="6">
    <location>
        <begin position="55"/>
        <end position="74"/>
    </location>
</feature>
<evidence type="ECO:0000256" key="5">
    <source>
        <dbReference type="ARBA" id="ARBA00023136"/>
    </source>
</evidence>
<dbReference type="AlphaFoldDB" id="A0A1X7EU74"/>
<organism evidence="8 9">
    <name type="scientific">Trinickia caryophylli</name>
    <name type="common">Paraburkholderia caryophylli</name>
    <dbReference type="NCBI Taxonomy" id="28094"/>
    <lineage>
        <taxon>Bacteria</taxon>
        <taxon>Pseudomonadati</taxon>
        <taxon>Pseudomonadota</taxon>
        <taxon>Betaproteobacteria</taxon>
        <taxon>Burkholderiales</taxon>
        <taxon>Burkholderiaceae</taxon>
        <taxon>Trinickia</taxon>
    </lineage>
</organism>
<feature type="transmembrane region" description="Helical" evidence="6">
    <location>
        <begin position="130"/>
        <end position="149"/>
    </location>
</feature>
<reference evidence="9" key="1">
    <citation type="submission" date="2017-04" db="EMBL/GenBank/DDBJ databases">
        <authorList>
            <person name="Varghese N."/>
            <person name="Submissions S."/>
        </authorList>
    </citation>
    <scope>NUCLEOTIDE SEQUENCE [LARGE SCALE GENOMIC DNA]</scope>
    <source>
        <strain evidence="9">Ballard 720</strain>
    </source>
</reference>
<evidence type="ECO:0000256" key="3">
    <source>
        <dbReference type="ARBA" id="ARBA00022692"/>
    </source>
</evidence>
<evidence type="ECO:0000256" key="2">
    <source>
        <dbReference type="ARBA" id="ARBA00022475"/>
    </source>
</evidence>
<name>A0A1X7EU74_TRICW</name>
<gene>
    <name evidence="8" type="ORF">SAMN06295900_106294</name>
</gene>
<feature type="transmembrane region" description="Helical" evidence="6">
    <location>
        <begin position="202"/>
        <end position="225"/>
    </location>
</feature>
<dbReference type="EMBL" id="FXAH01000006">
    <property type="protein sequence ID" value="SMF40012.1"/>
    <property type="molecule type" value="Genomic_DNA"/>
</dbReference>
<dbReference type="Proteomes" id="UP000192911">
    <property type="component" value="Unassembled WGS sequence"/>
</dbReference>
<proteinExistence type="predicted"/>
<keyword evidence="3 6" id="KW-0812">Transmembrane</keyword>
<dbReference type="InterPro" id="IPR032694">
    <property type="entry name" value="CopC/D"/>
</dbReference>
<dbReference type="GeneID" id="95550673"/>